<name>A0AAW0F6J5_9TRYP</name>
<keyword evidence="3" id="KW-1185">Reference proteome</keyword>
<feature type="compositionally biased region" description="Basic and acidic residues" evidence="1">
    <location>
        <begin position="27"/>
        <end position="53"/>
    </location>
</feature>
<reference evidence="2 3" key="1">
    <citation type="journal article" date="2021" name="MBio">
        <title>A New Model Trypanosomatid, Novymonas esmeraldas: Genomic Perception of Its 'Candidatus Pandoraea novymonadis' Endosymbiont.</title>
        <authorList>
            <person name="Zakharova A."/>
            <person name="Saura A."/>
            <person name="Butenko A."/>
            <person name="Podesvova L."/>
            <person name="Warmusova S."/>
            <person name="Kostygov A.Y."/>
            <person name="Nenarokova A."/>
            <person name="Lukes J."/>
            <person name="Opperdoes F.R."/>
            <person name="Yurchenko V."/>
        </authorList>
    </citation>
    <scope>NUCLEOTIDE SEQUENCE [LARGE SCALE GENOMIC DNA]</scope>
    <source>
        <strain evidence="2 3">E262AT.01</strain>
    </source>
</reference>
<dbReference type="AlphaFoldDB" id="A0AAW0F6J5"/>
<evidence type="ECO:0000313" key="3">
    <source>
        <dbReference type="Proteomes" id="UP001430356"/>
    </source>
</evidence>
<gene>
    <name evidence="2" type="ORF">NESM_000194000</name>
</gene>
<dbReference type="EMBL" id="JAECZO010000013">
    <property type="protein sequence ID" value="KAK7201319.1"/>
    <property type="molecule type" value="Genomic_DNA"/>
</dbReference>
<feature type="compositionally biased region" description="Basic residues" evidence="1">
    <location>
        <begin position="95"/>
        <end position="106"/>
    </location>
</feature>
<protein>
    <submittedName>
        <fullName evidence="2">Alb1</fullName>
    </submittedName>
</protein>
<comment type="caution">
    <text evidence="2">The sequence shown here is derived from an EMBL/GenBank/DDBJ whole genome shotgun (WGS) entry which is preliminary data.</text>
</comment>
<feature type="region of interest" description="Disordered" evidence="1">
    <location>
        <begin position="1"/>
        <end position="74"/>
    </location>
</feature>
<feature type="region of interest" description="Disordered" evidence="1">
    <location>
        <begin position="92"/>
        <end position="113"/>
    </location>
</feature>
<sequence length="147" mass="17117">MTKLVRKLKEMAKKRAHRKTVQKRKVERVQRELDRRSEQKSQRLEDEVDREMARLNGELEDEANSRATTSGAAADETVKRAVRVIGSLVLDAPARKSKKQLTRKQAKRQERLVERGTAVSDTLAKKWDHKKRRIKVRAQTRNADLHN</sequence>
<feature type="compositionally biased region" description="Basic residues" evidence="1">
    <location>
        <begin position="14"/>
        <end position="26"/>
    </location>
</feature>
<evidence type="ECO:0000256" key="1">
    <source>
        <dbReference type="SAM" id="MobiDB-lite"/>
    </source>
</evidence>
<organism evidence="2 3">
    <name type="scientific">Novymonas esmeraldas</name>
    <dbReference type="NCBI Taxonomy" id="1808958"/>
    <lineage>
        <taxon>Eukaryota</taxon>
        <taxon>Discoba</taxon>
        <taxon>Euglenozoa</taxon>
        <taxon>Kinetoplastea</taxon>
        <taxon>Metakinetoplastina</taxon>
        <taxon>Trypanosomatida</taxon>
        <taxon>Trypanosomatidae</taxon>
        <taxon>Novymonas</taxon>
    </lineage>
</organism>
<accession>A0AAW0F6J5</accession>
<dbReference type="Proteomes" id="UP001430356">
    <property type="component" value="Unassembled WGS sequence"/>
</dbReference>
<evidence type="ECO:0000313" key="2">
    <source>
        <dbReference type="EMBL" id="KAK7201319.1"/>
    </source>
</evidence>
<proteinExistence type="predicted"/>